<keyword evidence="5" id="KW-0547">Nucleotide-binding</keyword>
<dbReference type="RefSeq" id="WP_397711623.1">
    <property type="nucleotide sequence ID" value="NZ_JBIRGN010000003.1"/>
</dbReference>
<evidence type="ECO:0000256" key="8">
    <source>
        <dbReference type="ARBA" id="ARBA00023012"/>
    </source>
</evidence>
<keyword evidence="14" id="KW-1185">Reference proteome</keyword>
<feature type="region of interest" description="Disordered" evidence="9">
    <location>
        <begin position="379"/>
        <end position="401"/>
    </location>
</feature>
<feature type="transmembrane region" description="Helical" evidence="10">
    <location>
        <begin position="101"/>
        <end position="120"/>
    </location>
</feature>
<dbReference type="Pfam" id="PF07730">
    <property type="entry name" value="HisKA_3"/>
    <property type="match status" value="1"/>
</dbReference>
<keyword evidence="8" id="KW-0902">Two-component regulatory system</keyword>
<dbReference type="EC" id="2.7.13.3" evidence="2"/>
<evidence type="ECO:0000256" key="9">
    <source>
        <dbReference type="SAM" id="MobiDB-lite"/>
    </source>
</evidence>
<evidence type="ECO:0000256" key="10">
    <source>
        <dbReference type="SAM" id="Phobius"/>
    </source>
</evidence>
<comment type="caution">
    <text evidence="13">The sequence shown here is derived from an EMBL/GenBank/DDBJ whole genome shotgun (WGS) entry which is preliminary data.</text>
</comment>
<evidence type="ECO:0000256" key="6">
    <source>
        <dbReference type="ARBA" id="ARBA00022777"/>
    </source>
</evidence>
<proteinExistence type="predicted"/>
<feature type="transmembrane region" description="Helical" evidence="10">
    <location>
        <begin position="75"/>
        <end position="92"/>
    </location>
</feature>
<evidence type="ECO:0000259" key="11">
    <source>
        <dbReference type="Pfam" id="PF02518"/>
    </source>
</evidence>
<feature type="transmembrane region" description="Helical" evidence="10">
    <location>
        <begin position="12"/>
        <end position="31"/>
    </location>
</feature>
<accession>A0ABW7QN03</accession>
<feature type="domain" description="Signal transduction histidine kinase subgroup 3 dimerisation and phosphoacceptor" evidence="12">
    <location>
        <begin position="179"/>
        <end position="244"/>
    </location>
</feature>
<feature type="domain" description="Histidine kinase/HSP90-like ATPase" evidence="11">
    <location>
        <begin position="287"/>
        <end position="378"/>
    </location>
</feature>
<keyword evidence="10" id="KW-0812">Transmembrane</keyword>
<sequence>MRGTQGWFSRLLDIGLWLMVCVPPVSGVFGLDGRDAVVAAAGVPLLGGAVACGRRRPLAALAVPVALSLLSDPEMLTPAYWTALAVFGYLAGSRTVAVRPALWFFGAVAVAGLVLCAAVASDLWAWPTMLLTLLTAVVLPWLLGRFRRQYADLTATGWRLAERMEHEQRAVADRTRIRERARIANDMHDSLGHDLTLIAVRAGVLEVDPTLDARQQAAVGELREAAGAATERLREIIGVLRADDEVPPRAPSDESADTVVERARASGVDVSLERSGPTEHLPEMVALAVHRVLQESLTNAAKHAAGAKVRARITREGDMLRLTVTNDPAPSAGRLPGVASSGSGLVGLDERVRLAGGTLRAAPTDEGGFEVIAELPATGAAPRSVEPPRPTASAREQEQARRQIRRRLAQAALAPLAVLAGILLLMIPLSLISSVFSVLDREVYEGLTAGQPRDEVESQLPDFTRDGPPDGAPATPRGQDCTYYSTRFMSSDGYRLCFADGRLVSKSVVGDGG</sequence>
<evidence type="ECO:0000256" key="4">
    <source>
        <dbReference type="ARBA" id="ARBA00022679"/>
    </source>
</evidence>
<dbReference type="InterPro" id="IPR011712">
    <property type="entry name" value="Sig_transdc_His_kin_sub3_dim/P"/>
</dbReference>
<reference evidence="13 14" key="1">
    <citation type="submission" date="2024-10" db="EMBL/GenBank/DDBJ databases">
        <title>The Natural Products Discovery Center: Release of the First 8490 Sequenced Strains for Exploring Actinobacteria Biosynthetic Diversity.</title>
        <authorList>
            <person name="Kalkreuter E."/>
            <person name="Kautsar S.A."/>
            <person name="Yang D."/>
            <person name="Bader C.D."/>
            <person name="Teijaro C.N."/>
            <person name="Fluegel L."/>
            <person name="Davis C.M."/>
            <person name="Simpson J.R."/>
            <person name="Lauterbach L."/>
            <person name="Steele A.D."/>
            <person name="Gui C."/>
            <person name="Meng S."/>
            <person name="Li G."/>
            <person name="Viehrig K."/>
            <person name="Ye F."/>
            <person name="Su P."/>
            <person name="Kiefer A.F."/>
            <person name="Nichols A."/>
            <person name="Cepeda A.J."/>
            <person name="Yan W."/>
            <person name="Fan B."/>
            <person name="Jiang Y."/>
            <person name="Adhikari A."/>
            <person name="Zheng C.-J."/>
            <person name="Schuster L."/>
            <person name="Cowan T.M."/>
            <person name="Smanski M.J."/>
            <person name="Chevrette M.G."/>
            <person name="De Carvalho L.P.S."/>
            <person name="Shen B."/>
        </authorList>
    </citation>
    <scope>NUCLEOTIDE SEQUENCE [LARGE SCALE GENOMIC DNA]</scope>
    <source>
        <strain evidence="13 14">NPDC017990</strain>
    </source>
</reference>
<keyword evidence="10" id="KW-0472">Membrane</keyword>
<evidence type="ECO:0000256" key="3">
    <source>
        <dbReference type="ARBA" id="ARBA00022553"/>
    </source>
</evidence>
<evidence type="ECO:0000259" key="12">
    <source>
        <dbReference type="Pfam" id="PF07730"/>
    </source>
</evidence>
<dbReference type="Proteomes" id="UP001610818">
    <property type="component" value="Unassembled WGS sequence"/>
</dbReference>
<feature type="transmembrane region" description="Helical" evidence="10">
    <location>
        <begin position="126"/>
        <end position="143"/>
    </location>
</feature>
<dbReference type="InterPro" id="IPR003594">
    <property type="entry name" value="HATPase_dom"/>
</dbReference>
<organism evidence="13 14">
    <name type="scientific">Streptomyces longisporoflavus</name>
    <dbReference type="NCBI Taxonomy" id="28044"/>
    <lineage>
        <taxon>Bacteria</taxon>
        <taxon>Bacillati</taxon>
        <taxon>Actinomycetota</taxon>
        <taxon>Actinomycetes</taxon>
        <taxon>Kitasatosporales</taxon>
        <taxon>Streptomycetaceae</taxon>
        <taxon>Streptomyces</taxon>
    </lineage>
</organism>
<dbReference type="InterPro" id="IPR050482">
    <property type="entry name" value="Sensor_HK_TwoCompSys"/>
</dbReference>
<feature type="transmembrane region" description="Helical" evidence="10">
    <location>
        <begin position="411"/>
        <end position="432"/>
    </location>
</feature>
<keyword evidence="3" id="KW-0597">Phosphoprotein</keyword>
<dbReference type="CDD" id="cd16917">
    <property type="entry name" value="HATPase_UhpB-NarQ-NarX-like"/>
    <property type="match status" value="1"/>
</dbReference>
<comment type="catalytic activity">
    <reaction evidence="1">
        <text>ATP + protein L-histidine = ADP + protein N-phospho-L-histidine.</text>
        <dbReference type="EC" id="2.7.13.3"/>
    </reaction>
</comment>
<feature type="region of interest" description="Disordered" evidence="9">
    <location>
        <begin position="450"/>
        <end position="479"/>
    </location>
</feature>
<keyword evidence="10" id="KW-1133">Transmembrane helix</keyword>
<gene>
    <name evidence="13" type="ORF">ACH4F9_14300</name>
</gene>
<dbReference type="InterPro" id="IPR036890">
    <property type="entry name" value="HATPase_C_sf"/>
</dbReference>
<dbReference type="Pfam" id="PF02518">
    <property type="entry name" value="HATPase_c"/>
    <property type="match status" value="1"/>
</dbReference>
<evidence type="ECO:0000256" key="5">
    <source>
        <dbReference type="ARBA" id="ARBA00022741"/>
    </source>
</evidence>
<keyword evidence="7" id="KW-0067">ATP-binding</keyword>
<dbReference type="PANTHER" id="PTHR24421">
    <property type="entry name" value="NITRATE/NITRITE SENSOR PROTEIN NARX-RELATED"/>
    <property type="match status" value="1"/>
</dbReference>
<keyword evidence="4" id="KW-0808">Transferase</keyword>
<dbReference type="GO" id="GO:0016301">
    <property type="term" value="F:kinase activity"/>
    <property type="evidence" value="ECO:0007669"/>
    <property type="project" value="UniProtKB-KW"/>
</dbReference>
<dbReference type="Gene3D" id="1.20.5.1930">
    <property type="match status" value="1"/>
</dbReference>
<keyword evidence="6 13" id="KW-0418">Kinase</keyword>
<evidence type="ECO:0000256" key="2">
    <source>
        <dbReference type="ARBA" id="ARBA00012438"/>
    </source>
</evidence>
<evidence type="ECO:0000313" key="14">
    <source>
        <dbReference type="Proteomes" id="UP001610818"/>
    </source>
</evidence>
<evidence type="ECO:0000313" key="13">
    <source>
        <dbReference type="EMBL" id="MFH8546167.1"/>
    </source>
</evidence>
<evidence type="ECO:0000256" key="7">
    <source>
        <dbReference type="ARBA" id="ARBA00022840"/>
    </source>
</evidence>
<name>A0ABW7QN03_9ACTN</name>
<dbReference type="EMBL" id="JBIRGQ010000003">
    <property type="protein sequence ID" value="MFH8546167.1"/>
    <property type="molecule type" value="Genomic_DNA"/>
</dbReference>
<dbReference type="PANTHER" id="PTHR24421:SF10">
    <property type="entry name" value="NITRATE_NITRITE SENSOR PROTEIN NARQ"/>
    <property type="match status" value="1"/>
</dbReference>
<dbReference type="SUPFAM" id="SSF55874">
    <property type="entry name" value="ATPase domain of HSP90 chaperone/DNA topoisomerase II/histidine kinase"/>
    <property type="match status" value="1"/>
</dbReference>
<dbReference type="Gene3D" id="3.30.565.10">
    <property type="entry name" value="Histidine kinase-like ATPase, C-terminal domain"/>
    <property type="match status" value="1"/>
</dbReference>
<protein>
    <recommendedName>
        <fullName evidence="2">histidine kinase</fullName>
        <ecNumber evidence="2">2.7.13.3</ecNumber>
    </recommendedName>
</protein>
<evidence type="ECO:0000256" key="1">
    <source>
        <dbReference type="ARBA" id="ARBA00000085"/>
    </source>
</evidence>